<evidence type="ECO:0000313" key="2">
    <source>
        <dbReference type="EMBL" id="STZ01132.1"/>
    </source>
</evidence>
<keyword evidence="1" id="KW-0808">Transferase</keyword>
<proteinExistence type="predicted"/>
<dbReference type="AlphaFoldDB" id="A0A1V4H0G9"/>
<dbReference type="Proteomes" id="UP000191025">
    <property type="component" value="Unassembled WGS sequence"/>
</dbReference>
<dbReference type="EMBL" id="MXAN01000016">
    <property type="protein sequence ID" value="OPH38392.1"/>
    <property type="molecule type" value="Genomic_DNA"/>
</dbReference>
<evidence type="ECO:0000313" key="4">
    <source>
        <dbReference type="Proteomes" id="UP000254107"/>
    </source>
</evidence>
<reference evidence="2 4" key="3">
    <citation type="submission" date="2018-06" db="EMBL/GenBank/DDBJ databases">
        <authorList>
            <consortium name="Pathogen Informatics"/>
            <person name="Doyle S."/>
        </authorList>
    </citation>
    <scope>NUCLEOTIDE SEQUENCE [LARGE SCALE GENOMIC DNA]</scope>
    <source>
        <strain evidence="2 4">NCTC7911</strain>
    </source>
</reference>
<dbReference type="EMBL" id="UGQC01000001">
    <property type="protein sequence ID" value="STZ01132.1"/>
    <property type="molecule type" value="Genomic_DNA"/>
</dbReference>
<dbReference type="GeneID" id="302271056"/>
<evidence type="ECO:0000313" key="3">
    <source>
        <dbReference type="Proteomes" id="UP000191025"/>
    </source>
</evidence>
<name>A0A1V4H0G9_MORLA</name>
<protein>
    <submittedName>
        <fullName evidence="1">Acetyltransferase</fullName>
    </submittedName>
</protein>
<dbReference type="GO" id="GO:0016740">
    <property type="term" value="F:transferase activity"/>
    <property type="evidence" value="ECO:0007669"/>
    <property type="project" value="UniProtKB-KW"/>
</dbReference>
<gene>
    <name evidence="1" type="ORF">B5J94_03465</name>
    <name evidence="2" type="ORF">NCTC7911_02553</name>
</gene>
<organism evidence="1 3">
    <name type="scientific">Moraxella lacunata</name>
    <dbReference type="NCBI Taxonomy" id="477"/>
    <lineage>
        <taxon>Bacteria</taxon>
        <taxon>Pseudomonadati</taxon>
        <taxon>Pseudomonadota</taxon>
        <taxon>Gammaproteobacteria</taxon>
        <taxon>Moraxellales</taxon>
        <taxon>Moraxellaceae</taxon>
        <taxon>Moraxella</taxon>
    </lineage>
</organism>
<sequence>MSEKFEKYHVATINRPKIVATKKLDLSGKQGEQIIKSETKLVLRTHSETFKRLADM</sequence>
<evidence type="ECO:0000313" key="1">
    <source>
        <dbReference type="EMBL" id="OPH38392.1"/>
    </source>
</evidence>
<accession>A0A1V4H0G9</accession>
<reference evidence="3" key="1">
    <citation type="submission" date="2017-03" db="EMBL/GenBank/DDBJ databases">
        <title>Draft genome sequence of Moraxella equi CCUG 4950T type strain.</title>
        <authorList>
            <person name="Salva-Serra F."/>
            <person name="Engstrom-Jakobsson H."/>
            <person name="Thorell K."/>
            <person name="Jaen-Luchoro D."/>
            <person name="Gonzales-Siles L."/>
            <person name="Karlsson R."/>
            <person name="Yazdan S."/>
            <person name="Boulund F."/>
            <person name="Johnning A."/>
            <person name="Engstrand L."/>
            <person name="Kristiansson E."/>
            <person name="Moore E."/>
        </authorList>
    </citation>
    <scope>NUCLEOTIDE SEQUENCE [LARGE SCALE GENOMIC DNA]</scope>
    <source>
        <strain evidence="3">CCUG 4441</strain>
    </source>
</reference>
<dbReference type="RefSeq" id="WP_062500766.1">
    <property type="nucleotide sequence ID" value="NZ_MXAN01000016.1"/>
</dbReference>
<dbReference type="Proteomes" id="UP000254107">
    <property type="component" value="Unassembled WGS sequence"/>
</dbReference>
<reference evidence="1" key="2">
    <citation type="submission" date="2017-03" db="EMBL/GenBank/DDBJ databases">
        <authorList>
            <person name="Afonso C.L."/>
            <person name="Miller P.J."/>
            <person name="Scott M.A."/>
            <person name="Spackman E."/>
            <person name="Goraichik I."/>
            <person name="Dimitrov K.M."/>
            <person name="Suarez D.L."/>
            <person name="Swayne D.E."/>
        </authorList>
    </citation>
    <scope>NUCLEOTIDE SEQUENCE</scope>
    <source>
        <strain evidence="1">CCUG 4441</strain>
    </source>
</reference>
<keyword evidence="4" id="KW-1185">Reference proteome</keyword>